<feature type="transmembrane region" description="Helical" evidence="1">
    <location>
        <begin position="15"/>
        <end position="32"/>
    </location>
</feature>
<name>A0A6C0DRL1_9ZZZZ</name>
<sequence length="87" mass="9069">MAAGLIDFPELIKRIVKYLVLGLMVSIVAIVIPKKSLNLEEVVLLALSAASTFAVLDVFLPSVGESARFGLGATLGSNLVGGIRMVA</sequence>
<dbReference type="EMBL" id="MN739662">
    <property type="protein sequence ID" value="QHT19074.1"/>
    <property type="molecule type" value="Genomic_DNA"/>
</dbReference>
<protein>
    <submittedName>
        <fullName evidence="2">Uncharacterized protein</fullName>
    </submittedName>
</protein>
<accession>A0A6C0DRL1</accession>
<evidence type="ECO:0000256" key="1">
    <source>
        <dbReference type="SAM" id="Phobius"/>
    </source>
</evidence>
<evidence type="ECO:0000313" key="2">
    <source>
        <dbReference type="EMBL" id="QHT19074.1"/>
    </source>
</evidence>
<organism evidence="2">
    <name type="scientific">viral metagenome</name>
    <dbReference type="NCBI Taxonomy" id="1070528"/>
    <lineage>
        <taxon>unclassified sequences</taxon>
        <taxon>metagenomes</taxon>
        <taxon>organismal metagenomes</taxon>
    </lineage>
</organism>
<keyword evidence="1" id="KW-0472">Membrane</keyword>
<reference evidence="2" key="1">
    <citation type="journal article" date="2020" name="Nature">
        <title>Giant virus diversity and host interactions through global metagenomics.</title>
        <authorList>
            <person name="Schulz F."/>
            <person name="Roux S."/>
            <person name="Paez-Espino D."/>
            <person name="Jungbluth S."/>
            <person name="Walsh D.A."/>
            <person name="Denef V.J."/>
            <person name="McMahon K.D."/>
            <person name="Konstantinidis K.T."/>
            <person name="Eloe-Fadrosh E.A."/>
            <person name="Kyrpides N.C."/>
            <person name="Woyke T."/>
        </authorList>
    </citation>
    <scope>NUCLEOTIDE SEQUENCE</scope>
    <source>
        <strain evidence="2">GVMAG-M-3300023174-49</strain>
    </source>
</reference>
<keyword evidence="1" id="KW-1133">Transmembrane helix</keyword>
<dbReference type="AlphaFoldDB" id="A0A6C0DRL1"/>
<proteinExistence type="predicted"/>
<keyword evidence="1" id="KW-0812">Transmembrane</keyword>
<feature type="transmembrane region" description="Helical" evidence="1">
    <location>
        <begin position="44"/>
        <end position="63"/>
    </location>
</feature>